<dbReference type="PANTHER" id="PTHR47573">
    <property type="entry name" value="PROTEIN AF-9 HOMOLOG"/>
    <property type="match status" value="1"/>
</dbReference>
<evidence type="ECO:0000313" key="8">
    <source>
        <dbReference type="EMBL" id="EPX70684.1"/>
    </source>
</evidence>
<dbReference type="OMA" id="VKPYHNE"/>
<dbReference type="GO" id="GO:0000812">
    <property type="term" value="C:Swr1 complex"/>
    <property type="evidence" value="ECO:0007669"/>
    <property type="project" value="EnsemblFungi"/>
</dbReference>
<keyword evidence="4 5" id="KW-0539">Nucleus</keyword>
<dbReference type="VEuPathDB" id="FungiDB:SOCG_04272"/>
<dbReference type="CDD" id="cd16908">
    <property type="entry name" value="YEATS_Yaf9_like"/>
    <property type="match status" value="1"/>
</dbReference>
<dbReference type="GO" id="GO:0035267">
    <property type="term" value="C:NuA4 histone acetyltransferase complex"/>
    <property type="evidence" value="ECO:0007669"/>
    <property type="project" value="EnsemblFungi"/>
</dbReference>
<dbReference type="AlphaFoldDB" id="S9R992"/>
<keyword evidence="6" id="KW-0175">Coiled coil</keyword>
<evidence type="ECO:0000256" key="4">
    <source>
        <dbReference type="ARBA" id="ARBA00023242"/>
    </source>
</evidence>
<evidence type="ECO:0000313" key="9">
    <source>
        <dbReference type="Proteomes" id="UP000016088"/>
    </source>
</evidence>
<keyword evidence="9" id="KW-1185">Reference proteome</keyword>
<dbReference type="InterPro" id="IPR038704">
    <property type="entry name" value="YEAST_sf"/>
</dbReference>
<protein>
    <recommendedName>
        <fullName evidence="1">Protein AF-9 homolog</fullName>
    </recommendedName>
</protein>
<dbReference type="GO" id="GO:0006355">
    <property type="term" value="P:regulation of DNA-templated transcription"/>
    <property type="evidence" value="ECO:0007669"/>
    <property type="project" value="InterPro"/>
</dbReference>
<dbReference type="Gene3D" id="2.60.40.1970">
    <property type="entry name" value="YEATS domain"/>
    <property type="match status" value="1"/>
</dbReference>
<dbReference type="GO" id="GO:0006281">
    <property type="term" value="P:DNA repair"/>
    <property type="evidence" value="ECO:0007669"/>
    <property type="project" value="EnsemblFungi"/>
</dbReference>
<keyword evidence="3" id="KW-0804">Transcription</keyword>
<dbReference type="Pfam" id="PF03366">
    <property type="entry name" value="YEATS"/>
    <property type="match status" value="1"/>
</dbReference>
<reference evidence="8 9" key="1">
    <citation type="journal article" date="2011" name="Science">
        <title>Comparative functional genomics of the fission yeasts.</title>
        <authorList>
            <person name="Rhind N."/>
            <person name="Chen Z."/>
            <person name="Yassour M."/>
            <person name="Thompson D.A."/>
            <person name="Haas B.J."/>
            <person name="Habib N."/>
            <person name="Wapinski I."/>
            <person name="Roy S."/>
            <person name="Lin M.F."/>
            <person name="Heiman D.I."/>
            <person name="Young S.K."/>
            <person name="Furuya K."/>
            <person name="Guo Y."/>
            <person name="Pidoux A."/>
            <person name="Chen H.M."/>
            <person name="Robbertse B."/>
            <person name="Goldberg J.M."/>
            <person name="Aoki K."/>
            <person name="Bayne E.H."/>
            <person name="Berlin A.M."/>
            <person name="Desjardins C.A."/>
            <person name="Dobbs E."/>
            <person name="Dukaj L."/>
            <person name="Fan L."/>
            <person name="FitzGerald M.G."/>
            <person name="French C."/>
            <person name="Gujja S."/>
            <person name="Hansen K."/>
            <person name="Keifenheim D."/>
            <person name="Levin J.Z."/>
            <person name="Mosher R.A."/>
            <person name="Mueller C.A."/>
            <person name="Pfiffner J."/>
            <person name="Priest M."/>
            <person name="Russ C."/>
            <person name="Smialowska A."/>
            <person name="Swoboda P."/>
            <person name="Sykes S.M."/>
            <person name="Vaughn M."/>
            <person name="Vengrova S."/>
            <person name="Yoder R."/>
            <person name="Zeng Q."/>
            <person name="Allshire R."/>
            <person name="Baulcombe D."/>
            <person name="Birren B.W."/>
            <person name="Brown W."/>
            <person name="Ekwall K."/>
            <person name="Kellis M."/>
            <person name="Leatherwood J."/>
            <person name="Levin H."/>
            <person name="Margalit H."/>
            <person name="Martienssen R."/>
            <person name="Nieduszynski C.A."/>
            <person name="Spatafora J.W."/>
            <person name="Friedman N."/>
            <person name="Dalgaard J.Z."/>
            <person name="Baumann P."/>
            <person name="Niki H."/>
            <person name="Regev A."/>
            <person name="Nusbaum C."/>
        </authorList>
    </citation>
    <scope>NUCLEOTIDE SEQUENCE [LARGE SCALE GENOMIC DNA]</scope>
    <source>
        <strain evidence="9">yFS286</strain>
    </source>
</reference>
<organism evidence="8 9">
    <name type="scientific">Schizosaccharomyces octosporus (strain yFS286)</name>
    <name type="common">Fission yeast</name>
    <name type="synonym">Octosporomyces octosporus</name>
    <dbReference type="NCBI Taxonomy" id="483514"/>
    <lineage>
        <taxon>Eukaryota</taxon>
        <taxon>Fungi</taxon>
        <taxon>Dikarya</taxon>
        <taxon>Ascomycota</taxon>
        <taxon>Taphrinomycotina</taxon>
        <taxon>Schizosaccharomycetes</taxon>
        <taxon>Schizosaccharomycetales</taxon>
        <taxon>Schizosaccharomycetaceae</taxon>
        <taxon>Schizosaccharomyces</taxon>
    </lineage>
</organism>
<evidence type="ECO:0000256" key="5">
    <source>
        <dbReference type="PROSITE-ProRule" id="PRU00376"/>
    </source>
</evidence>
<dbReference type="GO" id="GO:0016740">
    <property type="term" value="F:transferase activity"/>
    <property type="evidence" value="ECO:0007669"/>
    <property type="project" value="UniProtKB-KW"/>
</dbReference>
<evidence type="ECO:0000256" key="2">
    <source>
        <dbReference type="ARBA" id="ARBA00023015"/>
    </source>
</evidence>
<dbReference type="OrthoDB" id="16041at2759"/>
<evidence type="ECO:0000256" key="3">
    <source>
        <dbReference type="ARBA" id="ARBA00023163"/>
    </source>
</evidence>
<keyword evidence="2" id="KW-0805">Transcription regulation</keyword>
<dbReference type="InterPro" id="IPR005033">
    <property type="entry name" value="YEATS"/>
</dbReference>
<dbReference type="HOGENOM" id="CLU_051385_2_1_1"/>
<sequence>MAPGTRVSKCQISRPILIGNDAKPLTPEERAHAPTDHTHTWRIFVEGVDGEDISKWVKKVVFKLHDTYNNSTRSIESLPFEVIETGWGEFDIMIRIFFMPETHEKSLTFYHRLKLHPSGPRMEEEKAAGGLVESVQYEEIVFNEPFEYTYKLFSENPIGDGHGLAVESEPDHPFSQQLEQDEADKMELALQRVKKTIDTYKHQLNELQNQRLPVS</sequence>
<dbReference type="InterPro" id="IPR055129">
    <property type="entry name" value="YEATS_dom"/>
</dbReference>
<dbReference type="GeneID" id="25033236"/>
<evidence type="ECO:0000256" key="6">
    <source>
        <dbReference type="SAM" id="Coils"/>
    </source>
</evidence>
<dbReference type="PROSITE" id="PS51037">
    <property type="entry name" value="YEATS"/>
    <property type="match status" value="1"/>
</dbReference>
<dbReference type="EMBL" id="KE503208">
    <property type="protein sequence ID" value="EPX70684.1"/>
    <property type="molecule type" value="Genomic_DNA"/>
</dbReference>
<evidence type="ECO:0000256" key="1">
    <source>
        <dbReference type="ARBA" id="ARBA00022408"/>
    </source>
</evidence>
<proteinExistence type="predicted"/>
<comment type="subcellular location">
    <subcellularLocation>
        <location evidence="5">Nucleus</location>
    </subcellularLocation>
</comment>
<name>S9R992_SCHOY</name>
<dbReference type="PANTHER" id="PTHR47573:SF1">
    <property type="entry name" value="PROTEIN AF-9 HOMOLOG"/>
    <property type="match status" value="1"/>
</dbReference>
<feature type="domain" description="YEATS" evidence="7">
    <location>
        <begin position="6"/>
        <end position="156"/>
    </location>
</feature>
<dbReference type="eggNOG" id="KOG3149">
    <property type="taxonomic scope" value="Eukaryota"/>
</dbReference>
<dbReference type="RefSeq" id="XP_013020568.1">
    <property type="nucleotide sequence ID" value="XM_013165114.1"/>
</dbReference>
<gene>
    <name evidence="8" type="ORF">SOCG_04272</name>
</gene>
<accession>S9R992</accession>
<dbReference type="GO" id="GO:0031509">
    <property type="term" value="P:subtelomeric heterochromatin formation"/>
    <property type="evidence" value="ECO:0007669"/>
    <property type="project" value="EnsemblFungi"/>
</dbReference>
<dbReference type="GO" id="GO:0000781">
    <property type="term" value="C:chromosome, telomeric region"/>
    <property type="evidence" value="ECO:0007669"/>
    <property type="project" value="GOC"/>
</dbReference>
<dbReference type="Proteomes" id="UP000016088">
    <property type="component" value="Unassembled WGS sequence"/>
</dbReference>
<feature type="coiled-coil region" evidence="6">
    <location>
        <begin position="183"/>
        <end position="210"/>
    </location>
</feature>
<evidence type="ECO:0000259" key="7">
    <source>
        <dbReference type="PROSITE" id="PS51037"/>
    </source>
</evidence>